<evidence type="ECO:0000313" key="2">
    <source>
        <dbReference type="EMBL" id="KAF2120958.1"/>
    </source>
</evidence>
<protein>
    <submittedName>
        <fullName evidence="2">Uncharacterized protein</fullName>
    </submittedName>
</protein>
<keyword evidence="1" id="KW-1133">Transmembrane helix</keyword>
<evidence type="ECO:0000256" key="1">
    <source>
        <dbReference type="SAM" id="Phobius"/>
    </source>
</evidence>
<dbReference type="Proteomes" id="UP000799770">
    <property type="component" value="Unassembled WGS sequence"/>
</dbReference>
<sequence>MAIVTMSLARTLFNILYPIIFFASWGLCAPNITCSPNPRTFFMTDKEYGDPNLDVEGKLFPKMADMMCDLRFCPPQGRPKCSLTVQPFIRNSIGFYWNRPDSMDTRCYQSAFQAIIERCLNANPPTLGGTNYLSERESYTIQIDGFSRVQRVGHRPKSQKPVPPPEEPATFYVGDWRDNFFTPATGLTVFGTSHGDCDWLVKSKGPNADPMDTSANSKLKDYMATIGDVVLGDGQQLPAFYYYHDQLPQFKSFTLQGTDLGICGLKGATFEFKKIQEGKFSFTDKGKGGPVIGYCNVITSDTEKNAQNCSGKDGDNLGEILSVQNVLACHATGIPNYCLDYGKTQ</sequence>
<keyword evidence="1" id="KW-0812">Transmembrane</keyword>
<name>A0A6A5ZRR7_9PLEO</name>
<keyword evidence="3" id="KW-1185">Reference proteome</keyword>
<accession>A0A6A5ZRR7</accession>
<dbReference type="EMBL" id="ML977313">
    <property type="protein sequence ID" value="KAF2120958.1"/>
    <property type="molecule type" value="Genomic_DNA"/>
</dbReference>
<organism evidence="2 3">
    <name type="scientific">Lophiotrema nucula</name>
    <dbReference type="NCBI Taxonomy" id="690887"/>
    <lineage>
        <taxon>Eukaryota</taxon>
        <taxon>Fungi</taxon>
        <taxon>Dikarya</taxon>
        <taxon>Ascomycota</taxon>
        <taxon>Pezizomycotina</taxon>
        <taxon>Dothideomycetes</taxon>
        <taxon>Pleosporomycetidae</taxon>
        <taxon>Pleosporales</taxon>
        <taxon>Lophiotremataceae</taxon>
        <taxon>Lophiotrema</taxon>
    </lineage>
</organism>
<evidence type="ECO:0000313" key="3">
    <source>
        <dbReference type="Proteomes" id="UP000799770"/>
    </source>
</evidence>
<dbReference type="OrthoDB" id="3740698at2759"/>
<dbReference type="AlphaFoldDB" id="A0A6A5ZRR7"/>
<reference evidence="2" key="1">
    <citation type="journal article" date="2020" name="Stud. Mycol.">
        <title>101 Dothideomycetes genomes: a test case for predicting lifestyles and emergence of pathogens.</title>
        <authorList>
            <person name="Haridas S."/>
            <person name="Albert R."/>
            <person name="Binder M."/>
            <person name="Bloem J."/>
            <person name="Labutti K."/>
            <person name="Salamov A."/>
            <person name="Andreopoulos B."/>
            <person name="Baker S."/>
            <person name="Barry K."/>
            <person name="Bills G."/>
            <person name="Bluhm B."/>
            <person name="Cannon C."/>
            <person name="Castanera R."/>
            <person name="Culley D."/>
            <person name="Daum C."/>
            <person name="Ezra D."/>
            <person name="Gonzalez J."/>
            <person name="Henrissat B."/>
            <person name="Kuo A."/>
            <person name="Liang C."/>
            <person name="Lipzen A."/>
            <person name="Lutzoni F."/>
            <person name="Magnuson J."/>
            <person name="Mondo S."/>
            <person name="Nolan M."/>
            <person name="Ohm R."/>
            <person name="Pangilinan J."/>
            <person name="Park H.-J."/>
            <person name="Ramirez L."/>
            <person name="Alfaro M."/>
            <person name="Sun H."/>
            <person name="Tritt A."/>
            <person name="Yoshinaga Y."/>
            <person name="Zwiers L.-H."/>
            <person name="Turgeon B."/>
            <person name="Goodwin S."/>
            <person name="Spatafora J."/>
            <person name="Crous P."/>
            <person name="Grigoriev I."/>
        </authorList>
    </citation>
    <scope>NUCLEOTIDE SEQUENCE</scope>
    <source>
        <strain evidence="2">CBS 627.86</strain>
    </source>
</reference>
<proteinExistence type="predicted"/>
<feature type="transmembrane region" description="Helical" evidence="1">
    <location>
        <begin position="12"/>
        <end position="32"/>
    </location>
</feature>
<gene>
    <name evidence="2" type="ORF">BDV96DRAFT_683350</name>
</gene>
<keyword evidence="1" id="KW-0472">Membrane</keyword>